<evidence type="ECO:0000313" key="3">
    <source>
        <dbReference type="Proteomes" id="UP000052138"/>
    </source>
</evidence>
<organism evidence="2 3">
    <name type="scientific">OM182 bacterium BACL3 MAG-120924-bin41</name>
    <dbReference type="NCBI Taxonomy" id="1655632"/>
    <lineage>
        <taxon>Bacteria</taxon>
        <taxon>Pseudomonadati</taxon>
        <taxon>Pseudomonadota</taxon>
        <taxon>Gammaproteobacteria</taxon>
        <taxon>OMG group</taxon>
        <taxon>OM182 clade</taxon>
    </lineage>
</organism>
<accession>A0A0R2X055</accession>
<feature type="transmembrane region" description="Helical" evidence="1">
    <location>
        <begin position="12"/>
        <end position="33"/>
    </location>
</feature>
<dbReference type="Proteomes" id="UP000052138">
    <property type="component" value="Unassembled WGS sequence"/>
</dbReference>
<dbReference type="EMBL" id="LIDJ01000072">
    <property type="protein sequence ID" value="KRP29327.1"/>
    <property type="molecule type" value="Genomic_DNA"/>
</dbReference>
<evidence type="ECO:0000256" key="1">
    <source>
        <dbReference type="SAM" id="Phobius"/>
    </source>
</evidence>
<dbReference type="Pfam" id="PF09980">
    <property type="entry name" value="DUF2214"/>
    <property type="match status" value="1"/>
</dbReference>
<name>A0A0R2X055_9GAMM</name>
<comment type="caution">
    <text evidence="2">The sequence shown here is derived from an EMBL/GenBank/DDBJ whole genome shotgun (WGS) entry which is preliminary data.</text>
</comment>
<feature type="transmembrane region" description="Helical" evidence="1">
    <location>
        <begin position="84"/>
        <end position="102"/>
    </location>
</feature>
<dbReference type="InterPro" id="IPR018706">
    <property type="entry name" value="DUF2214_membrane"/>
</dbReference>
<proteinExistence type="predicted"/>
<feature type="transmembrane region" description="Helical" evidence="1">
    <location>
        <begin position="53"/>
        <end position="72"/>
    </location>
</feature>
<gene>
    <name evidence="2" type="ORF">ABS30_03605</name>
</gene>
<reference evidence="2 3" key="1">
    <citation type="submission" date="2015-10" db="EMBL/GenBank/DDBJ databases">
        <title>Metagenome-Assembled Genomes uncover a global brackish microbiome.</title>
        <authorList>
            <person name="Hugerth L.W."/>
            <person name="Larsson J."/>
            <person name="Alneberg J."/>
            <person name="Lindh M.V."/>
            <person name="Legrand C."/>
            <person name="Pinhassi J."/>
            <person name="Andersson A.F."/>
        </authorList>
    </citation>
    <scope>NUCLEOTIDE SEQUENCE [LARGE SCALE GENOMIC DNA]</scope>
    <source>
        <strain evidence="2">BACL3 MAG-120924-bin41</strain>
    </source>
</reference>
<sequence>MTKGLISMAYELIRLVHFAALFVVSATVLIHYIAFAPEITREDARNLYRVDMAFWAASAVVLIAGLVLWLGVGKPASFYSPNSLFHTKLGLFFGMLLCSIPATKFFRLEGRHAVGDDDAEVKIETPTLSRSLVRGKFLTLAVIFICAYLVARGVGL</sequence>
<keyword evidence="1" id="KW-1133">Transmembrane helix</keyword>
<keyword evidence="1" id="KW-0812">Transmembrane</keyword>
<evidence type="ECO:0000313" key="2">
    <source>
        <dbReference type="EMBL" id="KRP29327.1"/>
    </source>
</evidence>
<keyword evidence="1" id="KW-0472">Membrane</keyword>
<protein>
    <recommendedName>
        <fullName evidence="4">DUF2214 domain-containing protein</fullName>
    </recommendedName>
</protein>
<evidence type="ECO:0008006" key="4">
    <source>
        <dbReference type="Google" id="ProtNLM"/>
    </source>
</evidence>
<feature type="transmembrane region" description="Helical" evidence="1">
    <location>
        <begin position="137"/>
        <end position="155"/>
    </location>
</feature>
<dbReference type="AlphaFoldDB" id="A0A0R2X055"/>